<keyword evidence="3" id="KW-1185">Reference proteome</keyword>
<keyword evidence="1" id="KW-0812">Transmembrane</keyword>
<keyword evidence="1" id="KW-1133">Transmembrane helix</keyword>
<evidence type="ECO:0000313" key="3">
    <source>
        <dbReference type="Proteomes" id="UP000611629"/>
    </source>
</evidence>
<dbReference type="RefSeq" id="WP_179239670.1">
    <property type="nucleotide sequence ID" value="NZ_JACBNQ010000034.1"/>
</dbReference>
<name>A0A974GXV6_SEDHY</name>
<dbReference type="Proteomes" id="UP000611629">
    <property type="component" value="Unassembled WGS sequence"/>
</dbReference>
<dbReference type="AlphaFoldDB" id="A0A974GXV6"/>
<protein>
    <submittedName>
        <fullName evidence="2">Uncharacterized protein</fullName>
    </submittedName>
</protein>
<accession>A0A974GXV6</accession>
<comment type="caution">
    <text evidence="2">The sequence shown here is derived from an EMBL/GenBank/DDBJ whole genome shotgun (WGS) entry which is preliminary data.</text>
</comment>
<keyword evidence="1" id="KW-0472">Membrane</keyword>
<reference evidence="2" key="1">
    <citation type="submission" date="2020-07" db="EMBL/GenBank/DDBJ databases">
        <title>Genomic analysis of a strain of Sedimentibacter Hydroxybenzoicus DSM7310.</title>
        <authorList>
            <person name="Ma S."/>
        </authorList>
    </citation>
    <scope>NUCLEOTIDE SEQUENCE</scope>
    <source>
        <strain evidence="2">DSM 7310</strain>
    </source>
</reference>
<evidence type="ECO:0000256" key="1">
    <source>
        <dbReference type="SAM" id="Phobius"/>
    </source>
</evidence>
<feature type="transmembrane region" description="Helical" evidence="1">
    <location>
        <begin position="12"/>
        <end position="32"/>
    </location>
</feature>
<organism evidence="2 3">
    <name type="scientific">Sedimentibacter hydroxybenzoicus DSM 7310</name>
    <dbReference type="NCBI Taxonomy" id="1123245"/>
    <lineage>
        <taxon>Bacteria</taxon>
        <taxon>Bacillati</taxon>
        <taxon>Bacillota</taxon>
        <taxon>Tissierellia</taxon>
        <taxon>Sedimentibacter</taxon>
    </lineage>
</organism>
<dbReference type="EMBL" id="JACBNQ010000034">
    <property type="protein sequence ID" value="NYB75953.1"/>
    <property type="molecule type" value="Genomic_DNA"/>
</dbReference>
<gene>
    <name evidence="2" type="ORF">HZF24_17535</name>
</gene>
<evidence type="ECO:0000313" key="2">
    <source>
        <dbReference type="EMBL" id="NYB75953.1"/>
    </source>
</evidence>
<proteinExistence type="predicted"/>
<sequence length="139" mass="16289">MDKFHKYFRNILRGLLLISVISIIISPVKILYPDARISTPDINKPERKTIEYRFKAINMLPFGSINFNVQFTKTNPEHPYYSIVPDYNSDTSITIAPGEIKTFSHKVDITTDDNRLINSLYQSIKVKVTYKKIEEWKFK</sequence>